<protein>
    <submittedName>
        <fullName evidence="2">Uncharacterized protein</fullName>
    </submittedName>
</protein>
<dbReference type="RefSeq" id="WP_069994893.1">
    <property type="nucleotide sequence ID" value="NZ_FMPG01000004.1"/>
</dbReference>
<reference evidence="2 4" key="2">
    <citation type="submission" date="2016-09" db="EMBL/GenBank/DDBJ databases">
        <authorList>
            <consortium name="Pathogen Informatics"/>
        </authorList>
    </citation>
    <scope>NUCLEOTIDE SEQUENCE [LARGE SCALE GENOMIC DNA]</scope>
    <source>
        <strain evidence="2 4">82B</strain>
    </source>
</reference>
<sequence>MYDENYYDDLKLIYLNKKDLKHNKELIKTIYKDYEKIYGEIIINKTKPILNINGFNVAKIENKITEPMKVKKLFINNGNISAYY</sequence>
<proteinExistence type="predicted"/>
<dbReference type="EMBL" id="FMPG01000004">
    <property type="protein sequence ID" value="SCS91308.1"/>
    <property type="molecule type" value="Genomic_DNA"/>
</dbReference>
<evidence type="ECO:0000313" key="1">
    <source>
        <dbReference type="EMBL" id="SCS51797.1"/>
    </source>
</evidence>
<name>A0A1D4LYH0_9STAP</name>
<dbReference type="Proteomes" id="UP000095412">
    <property type="component" value="Unassembled WGS sequence"/>
</dbReference>
<evidence type="ECO:0000313" key="2">
    <source>
        <dbReference type="EMBL" id="SCS91308.1"/>
    </source>
</evidence>
<keyword evidence="3" id="KW-1185">Reference proteome</keyword>
<dbReference type="AlphaFoldDB" id="A0A1D4LYH0"/>
<accession>A0A1D4LYH0</accession>
<reference evidence="1 3" key="1">
    <citation type="submission" date="2016-09" db="EMBL/GenBank/DDBJ databases">
        <authorList>
            <consortium name="Pathogen Informatics"/>
            <person name="Sun Q."/>
            <person name="Inoue M."/>
        </authorList>
    </citation>
    <scope>NUCLEOTIDE SEQUENCE [LARGE SCALE GENOMIC DNA]</scope>
    <source>
        <strain evidence="1 3">82C</strain>
    </source>
</reference>
<gene>
    <name evidence="2" type="ORF">SAMEA2297795_01372</name>
    <name evidence="1" type="ORF">SAMEA2297796_00647</name>
</gene>
<evidence type="ECO:0000313" key="4">
    <source>
        <dbReference type="Proteomes" id="UP000095768"/>
    </source>
</evidence>
<dbReference type="EMBL" id="FMPI01000003">
    <property type="protein sequence ID" value="SCS51797.1"/>
    <property type="molecule type" value="Genomic_DNA"/>
</dbReference>
<dbReference type="Proteomes" id="UP000095768">
    <property type="component" value="Unassembled WGS sequence"/>
</dbReference>
<evidence type="ECO:0000313" key="3">
    <source>
        <dbReference type="Proteomes" id="UP000095412"/>
    </source>
</evidence>
<organism evidence="2 4">
    <name type="scientific">Staphylococcus caeli</name>
    <dbReference type="NCBI Taxonomy" id="2201815"/>
    <lineage>
        <taxon>Bacteria</taxon>
        <taxon>Bacillati</taxon>
        <taxon>Bacillota</taxon>
        <taxon>Bacilli</taxon>
        <taxon>Bacillales</taxon>
        <taxon>Staphylococcaceae</taxon>
        <taxon>Staphylococcus</taxon>
    </lineage>
</organism>